<dbReference type="InterPro" id="IPR052016">
    <property type="entry name" value="Bact_Sigma-Reg"/>
</dbReference>
<dbReference type="NCBIfam" id="TIGR00229">
    <property type="entry name" value="sensory_box"/>
    <property type="match status" value="1"/>
</dbReference>
<dbReference type="SUPFAM" id="SSF55785">
    <property type="entry name" value="PYP-like sensor domain (PAS domain)"/>
    <property type="match status" value="1"/>
</dbReference>
<dbReference type="InterPro" id="IPR001932">
    <property type="entry name" value="PPM-type_phosphatase-like_dom"/>
</dbReference>
<dbReference type="InterPro" id="IPR013656">
    <property type="entry name" value="PAS_4"/>
</dbReference>
<proteinExistence type="predicted"/>
<reference evidence="3 4" key="1">
    <citation type="submission" date="2023-10" db="EMBL/GenBank/DDBJ databases">
        <title>Rubellicoccus peritrichatus gen. nov., sp. nov., isolated from an algae of coral reef tank.</title>
        <authorList>
            <person name="Luo J."/>
        </authorList>
    </citation>
    <scope>NUCLEOTIDE SEQUENCE [LARGE SCALE GENOMIC DNA]</scope>
    <source>
        <strain evidence="3 4">CR14</strain>
    </source>
</reference>
<organism evidence="3 4">
    <name type="scientific">Rubellicoccus peritrichatus</name>
    <dbReference type="NCBI Taxonomy" id="3080537"/>
    <lineage>
        <taxon>Bacteria</taxon>
        <taxon>Pseudomonadati</taxon>
        <taxon>Verrucomicrobiota</taxon>
        <taxon>Opitutia</taxon>
        <taxon>Puniceicoccales</taxon>
        <taxon>Cerasicoccaceae</taxon>
        <taxon>Rubellicoccus</taxon>
    </lineage>
</organism>
<dbReference type="PROSITE" id="PS50113">
    <property type="entry name" value="PAC"/>
    <property type="match status" value="1"/>
</dbReference>
<dbReference type="SMART" id="SM00331">
    <property type="entry name" value="PP2C_SIG"/>
    <property type="match status" value="1"/>
</dbReference>
<dbReference type="PANTHER" id="PTHR43156:SF2">
    <property type="entry name" value="STAGE II SPORULATION PROTEIN E"/>
    <property type="match status" value="1"/>
</dbReference>
<protein>
    <submittedName>
        <fullName evidence="3">SpoIIE family protein phosphatase</fullName>
    </submittedName>
</protein>
<keyword evidence="1" id="KW-0378">Hydrolase</keyword>
<dbReference type="InterPro" id="IPR036457">
    <property type="entry name" value="PPM-type-like_dom_sf"/>
</dbReference>
<dbReference type="Pfam" id="PF07228">
    <property type="entry name" value="SpoIIE"/>
    <property type="match status" value="1"/>
</dbReference>
<dbReference type="InterPro" id="IPR000700">
    <property type="entry name" value="PAS-assoc_C"/>
</dbReference>
<name>A0AAQ3L4V5_9BACT</name>
<evidence type="ECO:0000259" key="2">
    <source>
        <dbReference type="PROSITE" id="PS50113"/>
    </source>
</evidence>
<dbReference type="RefSeq" id="WP_317831283.1">
    <property type="nucleotide sequence ID" value="NZ_CP136920.1"/>
</dbReference>
<sequence>MDKENEELGKVFGVEGYGASGAQLFHAIMEQSPDHIYIKDMQSRFIAVSRKMANHFGLDSMDDAVGKTDADFFSEEHATQALMDEQEILRTGKPMLGKEEKETWEDGHVTWVSTTKAPICLNSGKIVGLIGISRNVTAEHEAREAVARSEQKLRVWEERISRDLRSASHVQKVFIPGDIPDFPGVDVALKLEPMDEVGGDIITFPESPPHGLLFFLGDVTGHGVTAALFTLLVKYLTDQRGGEFNGNLKHFLECLNEGLVGRIPDGFVAGLCGQITKSEKRDGSFVFTASNAGHREFIHYHADSCSAELVHLPLGNVLGLPLDAGSEDASYSIKPGDRLLFFTDGIVEMQNENGEEFGYLRVAKTLEGLANLPGKQAIDSIVAQSRAFSGNRKATDDVSLLLLSF</sequence>
<dbReference type="EMBL" id="CP136920">
    <property type="protein sequence ID" value="WOO39404.1"/>
    <property type="molecule type" value="Genomic_DNA"/>
</dbReference>
<feature type="domain" description="PAC" evidence="2">
    <location>
        <begin position="96"/>
        <end position="148"/>
    </location>
</feature>
<dbReference type="Gene3D" id="3.30.450.20">
    <property type="entry name" value="PAS domain"/>
    <property type="match status" value="1"/>
</dbReference>
<dbReference type="Pfam" id="PF08448">
    <property type="entry name" value="PAS_4"/>
    <property type="match status" value="1"/>
</dbReference>
<dbReference type="InterPro" id="IPR035965">
    <property type="entry name" value="PAS-like_dom_sf"/>
</dbReference>
<gene>
    <name evidence="3" type="ORF">RZN69_12335</name>
</gene>
<dbReference type="GO" id="GO:0016791">
    <property type="term" value="F:phosphatase activity"/>
    <property type="evidence" value="ECO:0007669"/>
    <property type="project" value="TreeGrafter"/>
</dbReference>
<dbReference type="KEGG" id="puo:RZN69_12335"/>
<dbReference type="InterPro" id="IPR000014">
    <property type="entry name" value="PAS"/>
</dbReference>
<dbReference type="PANTHER" id="PTHR43156">
    <property type="entry name" value="STAGE II SPORULATION PROTEIN E-RELATED"/>
    <property type="match status" value="1"/>
</dbReference>
<evidence type="ECO:0000313" key="3">
    <source>
        <dbReference type="EMBL" id="WOO39404.1"/>
    </source>
</evidence>
<evidence type="ECO:0000313" key="4">
    <source>
        <dbReference type="Proteomes" id="UP001304300"/>
    </source>
</evidence>
<dbReference type="Proteomes" id="UP001304300">
    <property type="component" value="Chromosome"/>
</dbReference>
<accession>A0AAQ3L4V5</accession>
<dbReference type="AlphaFoldDB" id="A0AAQ3L4V5"/>
<dbReference type="CDD" id="cd00130">
    <property type="entry name" value="PAS"/>
    <property type="match status" value="1"/>
</dbReference>
<keyword evidence="4" id="KW-1185">Reference proteome</keyword>
<evidence type="ECO:0000256" key="1">
    <source>
        <dbReference type="ARBA" id="ARBA00022801"/>
    </source>
</evidence>
<dbReference type="Gene3D" id="3.60.40.10">
    <property type="entry name" value="PPM-type phosphatase domain"/>
    <property type="match status" value="1"/>
</dbReference>